<dbReference type="InterPro" id="IPR005331">
    <property type="entry name" value="Sulfotransferase"/>
</dbReference>
<dbReference type="InterPro" id="IPR018011">
    <property type="entry name" value="Carb_sulfotrans_8-10"/>
</dbReference>
<dbReference type="InterPro" id="IPR027417">
    <property type="entry name" value="P-loop_NTPase"/>
</dbReference>
<evidence type="ECO:0000256" key="1">
    <source>
        <dbReference type="ARBA" id="ARBA00004323"/>
    </source>
</evidence>
<name>A0A6C0L2T8_9ZZZZ</name>
<comment type="subcellular location">
    <subcellularLocation>
        <location evidence="1">Golgi apparatus membrane</location>
        <topology evidence="1">Single-pass type II membrane protein</topology>
    </subcellularLocation>
</comment>
<evidence type="ECO:0000313" key="8">
    <source>
        <dbReference type="EMBL" id="QHU22798.1"/>
    </source>
</evidence>
<evidence type="ECO:0000256" key="5">
    <source>
        <dbReference type="ARBA" id="ARBA00023034"/>
    </source>
</evidence>
<keyword evidence="2" id="KW-0808">Transferase</keyword>
<keyword evidence="7" id="KW-0325">Glycoprotein</keyword>
<sequence>MISDEYKALFTHIDKTGGSSITCMLNNGGKEETNHKHKPMVNMINSSNKDYFKFAFVRNPYERILSKYYHDVKIARPEKPGSTRNTTNFREWVNRHKNGLRKFLRPQYDYLHDKSGNLLPDFVGKFENFEKDLYYVKEKLGLKSEILHKNQNPIKKLACGHTMSDYDRESLDVVNKLYSKDFKAFNYEMQ</sequence>
<evidence type="ECO:0000256" key="6">
    <source>
        <dbReference type="ARBA" id="ARBA00023136"/>
    </source>
</evidence>
<evidence type="ECO:0000256" key="4">
    <source>
        <dbReference type="ARBA" id="ARBA00022989"/>
    </source>
</evidence>
<evidence type="ECO:0000256" key="2">
    <source>
        <dbReference type="ARBA" id="ARBA00022679"/>
    </source>
</evidence>
<organism evidence="8">
    <name type="scientific">viral metagenome</name>
    <dbReference type="NCBI Taxonomy" id="1070528"/>
    <lineage>
        <taxon>unclassified sequences</taxon>
        <taxon>metagenomes</taxon>
        <taxon>organismal metagenomes</taxon>
    </lineage>
</organism>
<proteinExistence type="predicted"/>
<evidence type="ECO:0008006" key="9">
    <source>
        <dbReference type="Google" id="ProtNLM"/>
    </source>
</evidence>
<dbReference type="GO" id="GO:0000139">
    <property type="term" value="C:Golgi membrane"/>
    <property type="evidence" value="ECO:0007669"/>
    <property type="project" value="UniProtKB-SubCell"/>
</dbReference>
<reference evidence="8" key="1">
    <citation type="journal article" date="2020" name="Nature">
        <title>Giant virus diversity and host interactions through global metagenomics.</title>
        <authorList>
            <person name="Schulz F."/>
            <person name="Roux S."/>
            <person name="Paez-Espino D."/>
            <person name="Jungbluth S."/>
            <person name="Walsh D.A."/>
            <person name="Denef V.J."/>
            <person name="McMahon K.D."/>
            <person name="Konstantinidis K.T."/>
            <person name="Eloe-Fadrosh E.A."/>
            <person name="Kyrpides N.C."/>
            <person name="Woyke T."/>
        </authorList>
    </citation>
    <scope>NUCLEOTIDE SEQUENCE</scope>
    <source>
        <strain evidence="8">GVMAG-S-ERX555907-63</strain>
    </source>
</reference>
<keyword evidence="4" id="KW-1133">Transmembrane helix</keyword>
<dbReference type="GO" id="GO:0008146">
    <property type="term" value="F:sulfotransferase activity"/>
    <property type="evidence" value="ECO:0007669"/>
    <property type="project" value="InterPro"/>
</dbReference>
<accession>A0A6C0L2T8</accession>
<dbReference type="GO" id="GO:0016051">
    <property type="term" value="P:carbohydrate biosynthetic process"/>
    <property type="evidence" value="ECO:0007669"/>
    <property type="project" value="InterPro"/>
</dbReference>
<evidence type="ECO:0000256" key="3">
    <source>
        <dbReference type="ARBA" id="ARBA00022692"/>
    </source>
</evidence>
<dbReference type="Gene3D" id="3.40.50.300">
    <property type="entry name" value="P-loop containing nucleotide triphosphate hydrolases"/>
    <property type="match status" value="1"/>
</dbReference>
<keyword evidence="5" id="KW-0333">Golgi apparatus</keyword>
<dbReference type="PANTHER" id="PTHR12137">
    <property type="entry name" value="CARBOHYDRATE SULFOTRANSFERASE"/>
    <property type="match status" value="1"/>
</dbReference>
<dbReference type="SUPFAM" id="SSF52540">
    <property type="entry name" value="P-loop containing nucleoside triphosphate hydrolases"/>
    <property type="match status" value="1"/>
</dbReference>
<dbReference type="PANTHER" id="PTHR12137:SF54">
    <property type="entry name" value="CARBOHYDRATE SULFOTRANSFERASE"/>
    <property type="match status" value="1"/>
</dbReference>
<evidence type="ECO:0000256" key="7">
    <source>
        <dbReference type="ARBA" id="ARBA00023180"/>
    </source>
</evidence>
<protein>
    <recommendedName>
        <fullName evidence="9">Sulfotransferase family protein</fullName>
    </recommendedName>
</protein>
<dbReference type="AlphaFoldDB" id="A0A6C0L2T8"/>
<keyword evidence="3" id="KW-0812">Transmembrane</keyword>
<dbReference type="Pfam" id="PF03567">
    <property type="entry name" value="Sulfotransfer_2"/>
    <property type="match status" value="1"/>
</dbReference>
<keyword evidence="6" id="KW-0472">Membrane</keyword>
<dbReference type="EMBL" id="MN741018">
    <property type="protein sequence ID" value="QHU22798.1"/>
    <property type="molecule type" value="Genomic_DNA"/>
</dbReference>